<dbReference type="Proteomes" id="UP000006352">
    <property type="component" value="Unassembled WGS sequence"/>
</dbReference>
<dbReference type="InParanoid" id="J7S617"/>
<reference evidence="1 2" key="1">
    <citation type="journal article" date="2012" name="Appl. Environ. Microbiol.">
        <title>Short-read sequencing for genomic analysis of the brown rot fungus Fibroporia radiculosa.</title>
        <authorList>
            <person name="Tang J.D."/>
            <person name="Perkins A.D."/>
            <person name="Sonstegard T.S."/>
            <person name="Schroeder S.G."/>
            <person name="Burgess S.C."/>
            <person name="Diehl S.V."/>
        </authorList>
    </citation>
    <scope>NUCLEOTIDE SEQUENCE [LARGE SCALE GENOMIC DNA]</scope>
    <source>
        <strain evidence="1 2">TFFH 294</strain>
    </source>
</reference>
<sequence length="179" mass="20827">MWIRHKQGRILNYAPDDLHQAQVRRQRGWTEDDVLIFLRLNLMVATFEWAEILAQAATDREEGCDSSIANALIYAHTNWRTNAFREHCRINHYTPEKTIPGTPGWESFVKLYDADKTAEQLIRAWKDSPPRAPAHSFLADTNNVGQMLLWQDDQDFQDYAPDDSDFEHALAELELIESR</sequence>
<name>J7S617_9APHY</name>
<organism evidence="1 2">
    <name type="scientific">Fibroporia radiculosa</name>
    <dbReference type="NCBI Taxonomy" id="599839"/>
    <lineage>
        <taxon>Eukaryota</taxon>
        <taxon>Fungi</taxon>
        <taxon>Dikarya</taxon>
        <taxon>Basidiomycota</taxon>
        <taxon>Agaricomycotina</taxon>
        <taxon>Agaricomycetes</taxon>
        <taxon>Polyporales</taxon>
        <taxon>Fibroporiaceae</taxon>
        <taxon>Fibroporia</taxon>
    </lineage>
</organism>
<evidence type="ECO:0000313" key="1">
    <source>
        <dbReference type="EMBL" id="CCL98374.1"/>
    </source>
</evidence>
<protein>
    <submittedName>
        <fullName evidence="1">Uncharacterized protein</fullName>
    </submittedName>
</protein>
<dbReference type="HOGENOM" id="CLU_129965_0_0_1"/>
<evidence type="ECO:0000313" key="2">
    <source>
        <dbReference type="Proteomes" id="UP000006352"/>
    </source>
</evidence>
<keyword evidence="2" id="KW-1185">Reference proteome</keyword>
<proteinExistence type="predicted"/>
<dbReference type="AlphaFoldDB" id="J7S617"/>
<accession>J7S617</accession>
<dbReference type="EMBL" id="HE796879">
    <property type="protein sequence ID" value="CCL98374.1"/>
    <property type="molecule type" value="Genomic_DNA"/>
</dbReference>
<dbReference type="RefSeq" id="XP_012177657.1">
    <property type="nucleotide sequence ID" value="XM_012322267.1"/>
</dbReference>
<gene>
    <name evidence="1" type="ORF">FIBRA_00369</name>
</gene>
<dbReference type="GeneID" id="24093285"/>